<reference evidence="4 5" key="1">
    <citation type="submission" date="2019-08" db="EMBL/GenBank/DDBJ databases">
        <title>In-depth cultivation of the pig gut microbiome towards novel bacterial diversity and tailored functional studies.</title>
        <authorList>
            <person name="Wylensek D."/>
            <person name="Hitch T.C.A."/>
            <person name="Clavel T."/>
        </authorList>
    </citation>
    <scope>NUCLEOTIDE SEQUENCE [LARGE SCALE GENOMIC DNA]</scope>
    <source>
        <strain evidence="4 5">Oil+RF-744-WCA-WT-11</strain>
    </source>
</reference>
<evidence type="ECO:0000256" key="2">
    <source>
        <dbReference type="SAM" id="Coils"/>
    </source>
</evidence>
<evidence type="ECO:0000313" key="4">
    <source>
        <dbReference type="EMBL" id="MSS15019.1"/>
    </source>
</evidence>
<keyword evidence="5" id="KW-1185">Reference proteome</keyword>
<proteinExistence type="predicted"/>
<organism evidence="4 5">
    <name type="scientific">Porcincola intestinalis</name>
    <dbReference type="NCBI Taxonomy" id="2606632"/>
    <lineage>
        <taxon>Bacteria</taxon>
        <taxon>Bacillati</taxon>
        <taxon>Bacillota</taxon>
        <taxon>Clostridia</taxon>
        <taxon>Lachnospirales</taxon>
        <taxon>Lachnospiraceae</taxon>
        <taxon>Porcincola</taxon>
    </lineage>
</organism>
<dbReference type="GO" id="GO:0003700">
    <property type="term" value="F:DNA-binding transcription factor activity"/>
    <property type="evidence" value="ECO:0007669"/>
    <property type="project" value="InterPro"/>
</dbReference>
<dbReference type="InterPro" id="IPR000551">
    <property type="entry name" value="MerR-type_HTH_dom"/>
</dbReference>
<gene>
    <name evidence="4" type="ORF">FYJ35_08175</name>
</gene>
<dbReference type="SMART" id="SM00422">
    <property type="entry name" value="HTH_MERR"/>
    <property type="match status" value="1"/>
</dbReference>
<dbReference type="CDD" id="cd01109">
    <property type="entry name" value="HTH_YyaN"/>
    <property type="match status" value="1"/>
</dbReference>
<feature type="domain" description="HTH merR-type" evidence="3">
    <location>
        <begin position="1"/>
        <end position="69"/>
    </location>
</feature>
<keyword evidence="2" id="KW-0175">Coiled coil</keyword>
<dbReference type="InterPro" id="IPR047057">
    <property type="entry name" value="MerR_fam"/>
</dbReference>
<dbReference type="InterPro" id="IPR009061">
    <property type="entry name" value="DNA-bd_dom_put_sf"/>
</dbReference>
<comment type="caution">
    <text evidence="4">The sequence shown here is derived from an EMBL/GenBank/DDBJ whole genome shotgun (WGS) entry which is preliminary data.</text>
</comment>
<dbReference type="AlphaFoldDB" id="A0A6L5X3Q0"/>
<feature type="coiled-coil region" evidence="2">
    <location>
        <begin position="88"/>
        <end position="115"/>
    </location>
</feature>
<evidence type="ECO:0000256" key="1">
    <source>
        <dbReference type="ARBA" id="ARBA00023125"/>
    </source>
</evidence>
<dbReference type="Pfam" id="PF13411">
    <property type="entry name" value="MerR_1"/>
    <property type="match status" value="1"/>
</dbReference>
<dbReference type="PANTHER" id="PTHR30204:SF98">
    <property type="entry name" value="HTH-TYPE TRANSCRIPTIONAL REGULATOR ADHR"/>
    <property type="match status" value="1"/>
</dbReference>
<accession>A0A6L5X3Q0</accession>
<evidence type="ECO:0000313" key="5">
    <source>
        <dbReference type="Proteomes" id="UP000481852"/>
    </source>
</evidence>
<keyword evidence="1" id="KW-0238">DNA-binding</keyword>
<sequence>MTIKEVCEKFNLSPDTLRYYERAGVIPEVRRTKGGIRDYSDEDLKWVENAVCMRGAGVPVEMLIEYVRLFQMGDETIEARRDLFLEVRSGIQKKLDQYQETMNRLNYKISRYEEAVKTGVLSWDAEDNKKDSLSQ</sequence>
<protein>
    <submittedName>
        <fullName evidence="4">MerR family transcriptional regulator</fullName>
    </submittedName>
</protein>
<dbReference type="GO" id="GO:0003677">
    <property type="term" value="F:DNA binding"/>
    <property type="evidence" value="ECO:0007669"/>
    <property type="project" value="UniProtKB-KW"/>
</dbReference>
<dbReference type="Proteomes" id="UP000481852">
    <property type="component" value="Unassembled WGS sequence"/>
</dbReference>
<dbReference type="PANTHER" id="PTHR30204">
    <property type="entry name" value="REDOX-CYCLING DRUG-SENSING TRANSCRIPTIONAL ACTIVATOR SOXR"/>
    <property type="match status" value="1"/>
</dbReference>
<dbReference type="PROSITE" id="PS50937">
    <property type="entry name" value="HTH_MERR_2"/>
    <property type="match status" value="1"/>
</dbReference>
<dbReference type="Gene3D" id="1.10.1660.10">
    <property type="match status" value="1"/>
</dbReference>
<dbReference type="SUPFAM" id="SSF46955">
    <property type="entry name" value="Putative DNA-binding domain"/>
    <property type="match status" value="1"/>
</dbReference>
<evidence type="ECO:0000259" key="3">
    <source>
        <dbReference type="PROSITE" id="PS50937"/>
    </source>
</evidence>
<dbReference type="RefSeq" id="WP_154525450.1">
    <property type="nucleotide sequence ID" value="NZ_VULZ01000008.1"/>
</dbReference>
<name>A0A6L5X3Q0_9FIRM</name>
<dbReference type="EMBL" id="VULZ01000008">
    <property type="protein sequence ID" value="MSS15019.1"/>
    <property type="molecule type" value="Genomic_DNA"/>
</dbReference>